<sequence>MATAIGVSKWPLIGSVSRKKYDSANNYFSKGFSQSKIFLRKPSMNSSPLIFHEVGAGHTHMLKKTAINVLTPNRSSPTTTTEFLDAWNDDYNGVVIDPDSLPISANAFANALRASLANWKLKGKKGIWLKLLLEKAELVPIAIQEGFKYHHAESGYVMLAYWIPDELCLLPSGPSHQIGVGGFVINDKREVLVVKENCPYSCSGVWKLPTGYINKSEDIFSGAIREVKEETGIDTVFLEIVAFRHAHLMAFENSDLLFICMLKPLSFDITIDEKEIQAAKWMPLNEFMGQPFHLEDPMSKKVIDICIAAHEHRYSGGYIGQQLPSKLDRKLSHLYYAQSK</sequence>
<keyword evidence="2" id="KW-0479">Metal-binding</keyword>
<dbReference type="EMBL" id="JXTB01000112">
    <property type="protein sequence ID" value="PON62487.1"/>
    <property type="molecule type" value="Genomic_DNA"/>
</dbReference>
<dbReference type="InterPro" id="IPR040618">
    <property type="entry name" value="Pre-Nudix"/>
</dbReference>
<dbReference type="Gene3D" id="3.90.79.10">
    <property type="entry name" value="Nucleoside Triphosphate Pyrophosphohydrolase"/>
    <property type="match status" value="1"/>
</dbReference>
<dbReference type="FunFam" id="3.40.630.30:FF:000016">
    <property type="entry name" value="nudix hydrolase 2"/>
    <property type="match status" value="1"/>
</dbReference>
<dbReference type="InterPro" id="IPR015797">
    <property type="entry name" value="NUDIX_hydrolase-like_dom_sf"/>
</dbReference>
<dbReference type="PANTHER" id="PTHR13994:SF53">
    <property type="entry name" value="NUDIX HYDROLASE 8-LIKE"/>
    <property type="match status" value="1"/>
</dbReference>
<dbReference type="Pfam" id="PF00293">
    <property type="entry name" value="NUDIX"/>
    <property type="match status" value="1"/>
</dbReference>
<dbReference type="InterPro" id="IPR020084">
    <property type="entry name" value="NUDIX_hydrolase_CS"/>
</dbReference>
<reference evidence="6" key="1">
    <citation type="submission" date="2016-06" db="EMBL/GenBank/DDBJ databases">
        <title>Parallel loss of symbiosis genes in relatives of nitrogen-fixing non-legume Parasponia.</title>
        <authorList>
            <person name="Van Velzen R."/>
            <person name="Holmer R."/>
            <person name="Bu F."/>
            <person name="Rutten L."/>
            <person name="Van Zeijl A."/>
            <person name="Liu W."/>
            <person name="Santuari L."/>
            <person name="Cao Q."/>
            <person name="Sharma T."/>
            <person name="Shen D."/>
            <person name="Roswanjaya Y."/>
            <person name="Wardhani T."/>
            <person name="Kalhor M.S."/>
            <person name="Jansen J."/>
            <person name="Van den Hoogen J."/>
            <person name="Gungor B."/>
            <person name="Hartog M."/>
            <person name="Hontelez J."/>
            <person name="Verver J."/>
            <person name="Yang W.-C."/>
            <person name="Schijlen E."/>
            <person name="Repin R."/>
            <person name="Schilthuizen M."/>
            <person name="Schranz E."/>
            <person name="Heidstra R."/>
            <person name="Miyata K."/>
            <person name="Fedorova E."/>
            <person name="Kohlen W."/>
            <person name="Bisseling T."/>
            <person name="Smit S."/>
            <person name="Geurts R."/>
        </authorList>
    </citation>
    <scope>NUCLEOTIDE SEQUENCE [LARGE SCALE GENOMIC DNA]</scope>
    <source>
        <strain evidence="6">cv. WU1-14</strain>
    </source>
</reference>
<name>A0A2P5CN55_PARAD</name>
<keyword evidence="6" id="KW-1185">Reference proteome</keyword>
<dbReference type="PROSITE" id="PS00893">
    <property type="entry name" value="NUDIX_BOX"/>
    <property type="match status" value="1"/>
</dbReference>
<evidence type="ECO:0000256" key="3">
    <source>
        <dbReference type="ARBA" id="ARBA00022801"/>
    </source>
</evidence>
<dbReference type="SUPFAM" id="SSF55811">
    <property type="entry name" value="Nudix"/>
    <property type="match status" value="1"/>
</dbReference>
<dbReference type="PROSITE" id="PS51462">
    <property type="entry name" value="NUDIX"/>
    <property type="match status" value="1"/>
</dbReference>
<evidence type="ECO:0000259" key="4">
    <source>
        <dbReference type="PROSITE" id="PS51462"/>
    </source>
</evidence>
<dbReference type="AlphaFoldDB" id="A0A2P5CN55"/>
<keyword evidence="3 5" id="KW-0378">Hydrolase</keyword>
<dbReference type="GO" id="GO:0051287">
    <property type="term" value="F:NAD binding"/>
    <property type="evidence" value="ECO:0007669"/>
    <property type="project" value="TreeGrafter"/>
</dbReference>
<dbReference type="InterPro" id="IPR000086">
    <property type="entry name" value="NUDIX_hydrolase_dom"/>
</dbReference>
<evidence type="ECO:0000313" key="5">
    <source>
        <dbReference type="EMBL" id="PON62487.1"/>
    </source>
</evidence>
<evidence type="ECO:0000313" key="6">
    <source>
        <dbReference type="Proteomes" id="UP000237105"/>
    </source>
</evidence>
<evidence type="ECO:0000256" key="2">
    <source>
        <dbReference type="ARBA" id="ARBA00022723"/>
    </source>
</evidence>
<proteinExistence type="inferred from homology"/>
<dbReference type="GO" id="GO:0046872">
    <property type="term" value="F:metal ion binding"/>
    <property type="evidence" value="ECO:0007669"/>
    <property type="project" value="UniProtKB-KW"/>
</dbReference>
<protein>
    <submittedName>
        <fullName evidence="5">Nudix hydrolase 6-like</fullName>
    </submittedName>
</protein>
<dbReference type="GO" id="GO:0047631">
    <property type="term" value="F:ADP-ribose diphosphatase activity"/>
    <property type="evidence" value="ECO:0007669"/>
    <property type="project" value="TreeGrafter"/>
</dbReference>
<dbReference type="Pfam" id="PF18290">
    <property type="entry name" value="Nudix_hydro"/>
    <property type="match status" value="1"/>
</dbReference>
<accession>A0A2P5CN55</accession>
<organism evidence="5 6">
    <name type="scientific">Parasponia andersonii</name>
    <name type="common">Sponia andersonii</name>
    <dbReference type="NCBI Taxonomy" id="3476"/>
    <lineage>
        <taxon>Eukaryota</taxon>
        <taxon>Viridiplantae</taxon>
        <taxon>Streptophyta</taxon>
        <taxon>Embryophyta</taxon>
        <taxon>Tracheophyta</taxon>
        <taxon>Spermatophyta</taxon>
        <taxon>Magnoliopsida</taxon>
        <taxon>eudicotyledons</taxon>
        <taxon>Gunneridae</taxon>
        <taxon>Pentapetalae</taxon>
        <taxon>rosids</taxon>
        <taxon>fabids</taxon>
        <taxon>Rosales</taxon>
        <taxon>Cannabaceae</taxon>
        <taxon>Parasponia</taxon>
    </lineage>
</organism>
<dbReference type="PRINTS" id="PR01356">
    <property type="entry name" value="GFGPROTEIN"/>
</dbReference>
<gene>
    <name evidence="5" type="ORF">PanWU01x14_138080</name>
</gene>
<evidence type="ECO:0000256" key="1">
    <source>
        <dbReference type="ARBA" id="ARBA00005582"/>
    </source>
</evidence>
<dbReference type="Gene3D" id="3.40.630.30">
    <property type="match status" value="1"/>
</dbReference>
<dbReference type="Proteomes" id="UP000237105">
    <property type="component" value="Unassembled WGS sequence"/>
</dbReference>
<dbReference type="FunFam" id="3.90.79.10:FF:000015">
    <property type="entry name" value="Nudix hydrolase 8"/>
    <property type="match status" value="1"/>
</dbReference>
<dbReference type="CDD" id="cd04670">
    <property type="entry name" value="NUDIX_ASFGF2_Nudt6"/>
    <property type="match status" value="1"/>
</dbReference>
<dbReference type="OrthoDB" id="447842at2759"/>
<comment type="caution">
    <text evidence="5">The sequence shown here is derived from an EMBL/GenBank/DDBJ whole genome shotgun (WGS) entry which is preliminary data.</text>
</comment>
<dbReference type="PANTHER" id="PTHR13994">
    <property type="entry name" value="NUDIX HYDROLASE RELATED"/>
    <property type="match status" value="1"/>
</dbReference>
<comment type="similarity">
    <text evidence="1">Belongs to the Nudix hydrolase family.</text>
</comment>
<feature type="domain" description="Nudix hydrolase" evidence="4">
    <location>
        <begin position="175"/>
        <end position="304"/>
    </location>
</feature>
<dbReference type="InterPro" id="IPR003293">
    <property type="entry name" value="Nudix_hydrolase6-like"/>
</dbReference>
<dbReference type="GO" id="GO:0035529">
    <property type="term" value="F:NADH pyrophosphatase activity"/>
    <property type="evidence" value="ECO:0007669"/>
    <property type="project" value="TreeGrafter"/>
</dbReference>